<dbReference type="AlphaFoldDB" id="A0A3P6TVV2"/>
<sequence length="570" mass="63666">MYEELAFISYSVAYDIFYKASPVSPLLAAVFALETFILYTLLHHFSRVKTSNVTTQPAGERLYTACNGALASRSKSFMVSINSIPNTHEAHGLFTELSNPSGLVMLVDKDDFLINLLWLLAYNSDIRDNASFLDLFLKNIPAETTDDDDDLQSFTLSSLTRIDAKVLLIGAAKWSELCTSHGQKCGASSLCTLPPLAFTQPSYMVLNFWKLLVSFTNKEMRDSRAIQLCSENGLIIAALEASRLRAEIPDVRIVDHIRKWLVVNGIALGDTKGNWIKLYSRTFMDLINGAHYGNQGVSTGDLFFPPLNDLDYDMFHDAEKRFSPQDFSAVYNCSNSPILDESSKLRQASILSSSRIESINDSSAKPKTFLQRICTSAKTILPSEYGNPITFACVSKNDGIRALELVGKDYERRCKNEISANLELNNLSSLTNENKVEENLYAEIVKMQNEHALDVCRLVQRINSLEETVKQSAGQYTTELAMYTSKAYKQGYNDGYYSALQASNTSMNLMRSMDQHPAITQVTDFLETQTRNTLDIGHSHNPKECIGCASEEEQDRLLRILDSLADSGVV</sequence>
<protein>
    <submittedName>
        <fullName evidence="1">Uncharacterized protein</fullName>
    </submittedName>
</protein>
<proteinExistence type="predicted"/>
<dbReference type="OrthoDB" id="5790596at2759"/>
<dbReference type="STRING" id="42156.A0A3P6TVV2"/>
<keyword evidence="2" id="KW-1185">Reference proteome</keyword>
<dbReference type="EMBL" id="UYRX01000712">
    <property type="protein sequence ID" value="VDK85615.1"/>
    <property type="molecule type" value="Genomic_DNA"/>
</dbReference>
<dbReference type="OMA" id="RICTSAK"/>
<evidence type="ECO:0000313" key="2">
    <source>
        <dbReference type="Proteomes" id="UP000277928"/>
    </source>
</evidence>
<name>A0A3P6TVV2_LITSI</name>
<evidence type="ECO:0000313" key="1">
    <source>
        <dbReference type="EMBL" id="VDK85615.1"/>
    </source>
</evidence>
<accession>A0A3P6TVV2</accession>
<dbReference type="Proteomes" id="UP000277928">
    <property type="component" value="Unassembled WGS sequence"/>
</dbReference>
<organism evidence="1 2">
    <name type="scientific">Litomosoides sigmodontis</name>
    <name type="common">Filarial nematode worm</name>
    <dbReference type="NCBI Taxonomy" id="42156"/>
    <lineage>
        <taxon>Eukaryota</taxon>
        <taxon>Metazoa</taxon>
        <taxon>Ecdysozoa</taxon>
        <taxon>Nematoda</taxon>
        <taxon>Chromadorea</taxon>
        <taxon>Rhabditida</taxon>
        <taxon>Spirurina</taxon>
        <taxon>Spiruromorpha</taxon>
        <taxon>Filarioidea</taxon>
        <taxon>Onchocercidae</taxon>
        <taxon>Litomosoides</taxon>
    </lineage>
</organism>
<gene>
    <name evidence="1" type="ORF">NLS_LOCUS7219</name>
</gene>
<reference evidence="1 2" key="1">
    <citation type="submission" date="2018-08" db="EMBL/GenBank/DDBJ databases">
        <authorList>
            <person name="Laetsch R D."/>
            <person name="Stevens L."/>
            <person name="Kumar S."/>
            <person name="Blaxter L. M."/>
        </authorList>
    </citation>
    <scope>NUCLEOTIDE SEQUENCE [LARGE SCALE GENOMIC DNA]</scope>
</reference>